<protein>
    <submittedName>
        <fullName evidence="1">Uncharacterized protein</fullName>
    </submittedName>
</protein>
<dbReference type="HOGENOM" id="CLU_2896473_0_0_11"/>
<dbReference type="KEGG" id="cmd:B841_08360"/>
<dbReference type="EMBL" id="CP003924">
    <property type="protein sequence ID" value="AGS35145.1"/>
    <property type="molecule type" value="Genomic_DNA"/>
</dbReference>
<dbReference type="STRING" id="1224163.B841_08360"/>
<sequence length="62" mass="6507">MTIVVSVVAFIAAGVALLLILDAVDTLVGKAVRRCRPARSRQHYPGGPYLAADSGAADPMFH</sequence>
<dbReference type="AlphaFoldDB" id="S5T3C9"/>
<keyword evidence="2" id="KW-1185">Reference proteome</keyword>
<accession>S5T3C9</accession>
<dbReference type="RefSeq" id="WP_020935078.1">
    <property type="nucleotide sequence ID" value="NC_021915.1"/>
</dbReference>
<evidence type="ECO:0000313" key="1">
    <source>
        <dbReference type="EMBL" id="AGS35145.1"/>
    </source>
</evidence>
<dbReference type="Proteomes" id="UP000015388">
    <property type="component" value="Chromosome"/>
</dbReference>
<dbReference type="PATRIC" id="fig|1224163.3.peg.1679"/>
<organism evidence="1 2">
    <name type="scientific">Corynebacterium maris DSM 45190</name>
    <dbReference type="NCBI Taxonomy" id="1224163"/>
    <lineage>
        <taxon>Bacteria</taxon>
        <taxon>Bacillati</taxon>
        <taxon>Actinomycetota</taxon>
        <taxon>Actinomycetes</taxon>
        <taxon>Mycobacteriales</taxon>
        <taxon>Corynebacteriaceae</taxon>
        <taxon>Corynebacterium</taxon>
    </lineage>
</organism>
<reference evidence="1 2" key="1">
    <citation type="submission" date="2012-11" db="EMBL/GenBank/DDBJ databases">
        <title>The complete genome sequence of Corynebacterium maris Coryn-1 (=DSM 45190).</title>
        <authorList>
            <person name="Schaffert L."/>
            <person name="Albersmeier A."/>
            <person name="Kalinowski J."/>
            <person name="Ruckert C."/>
        </authorList>
    </citation>
    <scope>NUCLEOTIDE SEQUENCE [LARGE SCALE GENOMIC DNA]</scope>
    <source>
        <strain evidence="2">Coryn-1</strain>
    </source>
</reference>
<evidence type="ECO:0000313" key="2">
    <source>
        <dbReference type="Proteomes" id="UP000015388"/>
    </source>
</evidence>
<name>S5T3C9_9CORY</name>
<gene>
    <name evidence="1" type="ORF">B841_08360</name>
</gene>
<proteinExistence type="predicted"/>